<dbReference type="PANTHER" id="PTHR37984:SF11">
    <property type="entry name" value="INTEGRASE CATALYTIC DOMAIN-CONTAINING PROTEIN"/>
    <property type="match status" value="1"/>
</dbReference>
<dbReference type="Pfam" id="PF00665">
    <property type="entry name" value="rve"/>
    <property type="match status" value="1"/>
</dbReference>
<dbReference type="GO" id="GO:0016787">
    <property type="term" value="F:hydrolase activity"/>
    <property type="evidence" value="ECO:0007669"/>
    <property type="project" value="UniProtKB-KW"/>
</dbReference>
<comment type="caution">
    <text evidence="8">The sequence shown here is derived from an EMBL/GenBank/DDBJ whole genome shotgun (WGS) entry which is preliminary data.</text>
</comment>
<evidence type="ECO:0000256" key="4">
    <source>
        <dbReference type="ARBA" id="ARBA00022759"/>
    </source>
</evidence>
<dbReference type="InterPro" id="IPR001584">
    <property type="entry name" value="Integrase_cat-core"/>
</dbReference>
<dbReference type="AlphaFoldDB" id="A0AAV4BYI0"/>
<dbReference type="Pfam" id="PF17917">
    <property type="entry name" value="RT_RNaseH"/>
    <property type="match status" value="1"/>
</dbReference>
<evidence type="ECO:0000256" key="3">
    <source>
        <dbReference type="ARBA" id="ARBA00022722"/>
    </source>
</evidence>
<organism evidence="8 9">
    <name type="scientific">Plakobranchus ocellatus</name>
    <dbReference type="NCBI Taxonomy" id="259542"/>
    <lineage>
        <taxon>Eukaryota</taxon>
        <taxon>Metazoa</taxon>
        <taxon>Spiralia</taxon>
        <taxon>Lophotrochozoa</taxon>
        <taxon>Mollusca</taxon>
        <taxon>Gastropoda</taxon>
        <taxon>Heterobranchia</taxon>
        <taxon>Euthyneura</taxon>
        <taxon>Panpulmonata</taxon>
        <taxon>Sacoglossa</taxon>
        <taxon>Placobranchoidea</taxon>
        <taxon>Plakobranchidae</taxon>
        <taxon>Plakobranchus</taxon>
    </lineage>
</organism>
<dbReference type="InterPro" id="IPR041373">
    <property type="entry name" value="RT_RNaseH"/>
</dbReference>
<dbReference type="GO" id="GO:0003676">
    <property type="term" value="F:nucleic acid binding"/>
    <property type="evidence" value="ECO:0007669"/>
    <property type="project" value="InterPro"/>
</dbReference>
<sequence>MAYFDPRKATEIMVDAASHGLEAMLIQEGRVVSYASRSLTDVESRYSQTEREMLAVVFGVEKFHIYLYGSSFTVITDHKPLLGISGSCKPTSVRIDRWRLRLMPCEFTLIYRPGKGAENPADYLSRHPTTKPSRHNDGENYVNYVANAALPNALSLEEVRKETKQDRVLVAVMTSISTGNWDSRLVSQFQFLKDELTIHDGIILRQHRIVIPESLRLRVIKLAHSAHQGVVKTKQLLRGKVWFPGIDKLVESHLKECIPCQSSVTNAKQRDPLKISPLPKRPWDELSADFAGPFPSGDYLLIVIDDYSRFPEVEIVKSTSAHATIPKIISMFSRFGTPSVLKTDNGAPFNGKEFSIFAQKYGLKHRKITPLWPEANGEAERFVQSLNKFIHTCQAEHSEWKE</sequence>
<dbReference type="Gene3D" id="3.10.20.370">
    <property type="match status" value="1"/>
</dbReference>
<dbReference type="GO" id="GO:0003964">
    <property type="term" value="F:RNA-directed DNA polymerase activity"/>
    <property type="evidence" value="ECO:0007669"/>
    <property type="project" value="UniProtKB-KW"/>
</dbReference>
<dbReference type="SUPFAM" id="SSF53098">
    <property type="entry name" value="Ribonuclease H-like"/>
    <property type="match status" value="1"/>
</dbReference>
<dbReference type="GO" id="GO:0004519">
    <property type="term" value="F:endonuclease activity"/>
    <property type="evidence" value="ECO:0007669"/>
    <property type="project" value="UniProtKB-KW"/>
</dbReference>
<dbReference type="GO" id="GO:0015074">
    <property type="term" value="P:DNA integration"/>
    <property type="evidence" value="ECO:0007669"/>
    <property type="project" value="InterPro"/>
</dbReference>
<dbReference type="InterPro" id="IPR036397">
    <property type="entry name" value="RNaseH_sf"/>
</dbReference>
<evidence type="ECO:0000259" key="7">
    <source>
        <dbReference type="PROSITE" id="PS50994"/>
    </source>
</evidence>
<dbReference type="Pfam" id="PF17921">
    <property type="entry name" value="Integrase_H2C2"/>
    <property type="match status" value="1"/>
</dbReference>
<dbReference type="Gene3D" id="1.10.340.70">
    <property type="match status" value="1"/>
</dbReference>
<proteinExistence type="predicted"/>
<gene>
    <name evidence="8" type="ORF">PoB_005037900</name>
</gene>
<evidence type="ECO:0000313" key="8">
    <source>
        <dbReference type="EMBL" id="GFO23874.1"/>
    </source>
</evidence>
<dbReference type="PROSITE" id="PS50994">
    <property type="entry name" value="INTEGRASE"/>
    <property type="match status" value="1"/>
</dbReference>
<dbReference type="EMBL" id="BLXT01005549">
    <property type="protein sequence ID" value="GFO23874.1"/>
    <property type="molecule type" value="Genomic_DNA"/>
</dbReference>
<protein>
    <submittedName>
        <fullName evidence="8">Transposon ty3-g Gag-Pol polyprotein</fullName>
    </submittedName>
</protein>
<evidence type="ECO:0000256" key="6">
    <source>
        <dbReference type="ARBA" id="ARBA00022918"/>
    </source>
</evidence>
<keyword evidence="6" id="KW-0695">RNA-directed DNA polymerase</keyword>
<dbReference type="FunFam" id="3.10.20.370:FF:000001">
    <property type="entry name" value="Retrovirus-related Pol polyprotein from transposon 17.6-like protein"/>
    <property type="match status" value="1"/>
</dbReference>
<keyword evidence="5" id="KW-0378">Hydrolase</keyword>
<dbReference type="InterPro" id="IPR043502">
    <property type="entry name" value="DNA/RNA_pol_sf"/>
</dbReference>
<evidence type="ECO:0000256" key="1">
    <source>
        <dbReference type="ARBA" id="ARBA00022679"/>
    </source>
</evidence>
<dbReference type="Proteomes" id="UP000735302">
    <property type="component" value="Unassembled WGS sequence"/>
</dbReference>
<dbReference type="CDD" id="cd09274">
    <property type="entry name" value="RNase_HI_RT_Ty3"/>
    <property type="match status" value="1"/>
</dbReference>
<keyword evidence="9" id="KW-1185">Reference proteome</keyword>
<accession>A0AAV4BYI0</accession>
<dbReference type="InterPro" id="IPR050951">
    <property type="entry name" value="Retrovirus_Pol_polyprotein"/>
</dbReference>
<reference evidence="8 9" key="1">
    <citation type="journal article" date="2021" name="Elife">
        <title>Chloroplast acquisition without the gene transfer in kleptoplastic sea slugs, Plakobranchus ocellatus.</title>
        <authorList>
            <person name="Maeda T."/>
            <person name="Takahashi S."/>
            <person name="Yoshida T."/>
            <person name="Shimamura S."/>
            <person name="Takaki Y."/>
            <person name="Nagai Y."/>
            <person name="Toyoda A."/>
            <person name="Suzuki Y."/>
            <person name="Arimoto A."/>
            <person name="Ishii H."/>
            <person name="Satoh N."/>
            <person name="Nishiyama T."/>
            <person name="Hasebe M."/>
            <person name="Maruyama T."/>
            <person name="Minagawa J."/>
            <person name="Obokata J."/>
            <person name="Shigenobu S."/>
        </authorList>
    </citation>
    <scope>NUCLEOTIDE SEQUENCE [LARGE SCALE GENOMIC DNA]</scope>
</reference>
<evidence type="ECO:0000256" key="2">
    <source>
        <dbReference type="ARBA" id="ARBA00022695"/>
    </source>
</evidence>
<dbReference type="Gene3D" id="3.30.420.10">
    <property type="entry name" value="Ribonuclease H-like superfamily/Ribonuclease H"/>
    <property type="match status" value="1"/>
</dbReference>
<keyword evidence="3" id="KW-0540">Nuclease</keyword>
<evidence type="ECO:0000256" key="5">
    <source>
        <dbReference type="ARBA" id="ARBA00022801"/>
    </source>
</evidence>
<dbReference type="PANTHER" id="PTHR37984">
    <property type="entry name" value="PROTEIN CBG26694"/>
    <property type="match status" value="1"/>
</dbReference>
<dbReference type="InterPro" id="IPR041588">
    <property type="entry name" value="Integrase_H2C2"/>
</dbReference>
<feature type="domain" description="Integrase catalytic" evidence="7">
    <location>
        <begin position="278"/>
        <end position="402"/>
    </location>
</feature>
<keyword evidence="4" id="KW-0255">Endonuclease</keyword>
<dbReference type="InterPro" id="IPR012337">
    <property type="entry name" value="RNaseH-like_sf"/>
</dbReference>
<keyword evidence="2" id="KW-0548">Nucleotidyltransferase</keyword>
<keyword evidence="1" id="KW-0808">Transferase</keyword>
<name>A0AAV4BYI0_9GAST</name>
<evidence type="ECO:0000313" key="9">
    <source>
        <dbReference type="Proteomes" id="UP000735302"/>
    </source>
</evidence>
<dbReference type="SUPFAM" id="SSF56672">
    <property type="entry name" value="DNA/RNA polymerases"/>
    <property type="match status" value="1"/>
</dbReference>
<dbReference type="FunFam" id="1.10.340.70:FF:000003">
    <property type="entry name" value="Protein CBG25708"/>
    <property type="match status" value="1"/>
</dbReference>